<name>W2SQF7_NECAM</name>
<reference evidence="2" key="1">
    <citation type="journal article" date="2014" name="Nat. Genet.">
        <title>Genome of the human hookworm Necator americanus.</title>
        <authorList>
            <person name="Tang Y.T."/>
            <person name="Gao X."/>
            <person name="Rosa B.A."/>
            <person name="Abubucker S."/>
            <person name="Hallsworth-Pepin K."/>
            <person name="Martin J."/>
            <person name="Tyagi R."/>
            <person name="Heizer E."/>
            <person name="Zhang X."/>
            <person name="Bhonagiri-Palsikar V."/>
            <person name="Minx P."/>
            <person name="Warren W.C."/>
            <person name="Wang Q."/>
            <person name="Zhan B."/>
            <person name="Hotez P.J."/>
            <person name="Sternberg P.W."/>
            <person name="Dougall A."/>
            <person name="Gaze S.T."/>
            <person name="Mulvenna J."/>
            <person name="Sotillo J."/>
            <person name="Ranganathan S."/>
            <person name="Rabelo E.M."/>
            <person name="Wilson R.K."/>
            <person name="Felgner P.L."/>
            <person name="Bethony J."/>
            <person name="Hawdon J.M."/>
            <person name="Gasser R.B."/>
            <person name="Loukas A."/>
            <person name="Mitreva M."/>
        </authorList>
    </citation>
    <scope>NUCLEOTIDE SEQUENCE [LARGE SCALE GENOMIC DNA]</scope>
</reference>
<gene>
    <name evidence="1" type="ORF">NECAME_14329</name>
</gene>
<evidence type="ECO:0000313" key="1">
    <source>
        <dbReference type="EMBL" id="ETN71111.1"/>
    </source>
</evidence>
<dbReference type="KEGG" id="nai:NECAME_14329"/>
<dbReference type="OrthoDB" id="5853382at2759"/>
<protein>
    <submittedName>
        <fullName evidence="1">Uncharacterized protein</fullName>
    </submittedName>
</protein>
<proteinExistence type="predicted"/>
<keyword evidence="2" id="KW-1185">Reference proteome</keyword>
<dbReference type="Proteomes" id="UP000053676">
    <property type="component" value="Unassembled WGS sequence"/>
</dbReference>
<dbReference type="AlphaFoldDB" id="W2SQF7"/>
<evidence type="ECO:0000313" key="2">
    <source>
        <dbReference type="Proteomes" id="UP000053676"/>
    </source>
</evidence>
<sequence length="77" mass="8971">MRLDGWSRTVQEMNNDEDTLLMQVDELHTYLVNELDKAKDKKPEEVSFLSLTEAEVHLTSMLMVSDRQHPAIPTRRS</sequence>
<dbReference type="EMBL" id="KI668841">
    <property type="protein sequence ID" value="ETN71111.1"/>
    <property type="molecule type" value="Genomic_DNA"/>
</dbReference>
<accession>W2SQF7</accession>
<organism evidence="1 2">
    <name type="scientific">Necator americanus</name>
    <name type="common">Human hookworm</name>
    <dbReference type="NCBI Taxonomy" id="51031"/>
    <lineage>
        <taxon>Eukaryota</taxon>
        <taxon>Metazoa</taxon>
        <taxon>Ecdysozoa</taxon>
        <taxon>Nematoda</taxon>
        <taxon>Chromadorea</taxon>
        <taxon>Rhabditida</taxon>
        <taxon>Rhabditina</taxon>
        <taxon>Rhabditomorpha</taxon>
        <taxon>Strongyloidea</taxon>
        <taxon>Ancylostomatidae</taxon>
        <taxon>Bunostominae</taxon>
        <taxon>Necator</taxon>
    </lineage>
</organism>